<dbReference type="GO" id="GO:0015074">
    <property type="term" value="P:DNA integration"/>
    <property type="evidence" value="ECO:0007669"/>
    <property type="project" value="InterPro"/>
</dbReference>
<comment type="caution">
    <text evidence="3">The sequence shown here is derived from an EMBL/GenBank/DDBJ whole genome shotgun (WGS) entry which is preliminary data.</text>
</comment>
<proteinExistence type="predicted"/>
<dbReference type="Pfam" id="PF17921">
    <property type="entry name" value="Integrase_H2C2"/>
    <property type="match status" value="1"/>
</dbReference>
<gene>
    <name evidence="3" type="ORF">MNOR_LOCUS42145</name>
</gene>
<protein>
    <recommendedName>
        <fullName evidence="1">RNA-directed DNA polymerase</fullName>
        <ecNumber evidence="1">2.7.7.49</ecNumber>
    </recommendedName>
</protein>
<feature type="non-terminal residue" evidence="3">
    <location>
        <position position="1"/>
    </location>
</feature>
<evidence type="ECO:0000313" key="4">
    <source>
        <dbReference type="Proteomes" id="UP001497623"/>
    </source>
</evidence>
<feature type="domain" description="Integrase catalytic" evidence="2">
    <location>
        <begin position="47"/>
        <end position="165"/>
    </location>
</feature>
<evidence type="ECO:0000256" key="1">
    <source>
        <dbReference type="ARBA" id="ARBA00012493"/>
    </source>
</evidence>
<dbReference type="EC" id="2.7.7.49" evidence="1"/>
<dbReference type="GO" id="GO:0003676">
    <property type="term" value="F:nucleic acid binding"/>
    <property type="evidence" value="ECO:0007669"/>
    <property type="project" value="InterPro"/>
</dbReference>
<dbReference type="InterPro" id="IPR036397">
    <property type="entry name" value="RNaseH_sf"/>
</dbReference>
<dbReference type="SUPFAM" id="SSF53098">
    <property type="entry name" value="Ribonuclease H-like"/>
    <property type="match status" value="1"/>
</dbReference>
<dbReference type="GO" id="GO:0003964">
    <property type="term" value="F:RNA-directed DNA polymerase activity"/>
    <property type="evidence" value="ECO:0007669"/>
    <property type="project" value="UniProtKB-EC"/>
</dbReference>
<sequence length="165" mass="19026">VSMKKVVRDIFWWPGITKSIVDIAAKCDGCRRYKKKPPPNSLSVWPFARRPMERVHVDFFEYKGKHVLLMVDAFSKKIWTQLMNTDTTTSKSLAILYGWFCTESGPPTTLVSDNGPQFTAHDFRDKMKLWGIKHVFSPPYHPCSNGAAERGVQLYKDRLKKMNIS</sequence>
<dbReference type="PANTHER" id="PTHR37984:SF5">
    <property type="entry name" value="PROTEIN NYNRIN-LIKE"/>
    <property type="match status" value="1"/>
</dbReference>
<reference evidence="3 4" key="1">
    <citation type="submission" date="2024-05" db="EMBL/GenBank/DDBJ databases">
        <authorList>
            <person name="Wallberg A."/>
        </authorList>
    </citation>
    <scope>NUCLEOTIDE SEQUENCE [LARGE SCALE GENOMIC DNA]</scope>
</reference>
<name>A0AAV2T124_MEGNR</name>
<dbReference type="Pfam" id="PF00665">
    <property type="entry name" value="rve"/>
    <property type="match status" value="1"/>
</dbReference>
<accession>A0AAV2T124</accession>
<dbReference type="PROSITE" id="PS50994">
    <property type="entry name" value="INTEGRASE"/>
    <property type="match status" value="1"/>
</dbReference>
<dbReference type="InterPro" id="IPR050951">
    <property type="entry name" value="Retrovirus_Pol_polyprotein"/>
</dbReference>
<dbReference type="AlphaFoldDB" id="A0AAV2T124"/>
<dbReference type="InterPro" id="IPR041588">
    <property type="entry name" value="Integrase_H2C2"/>
</dbReference>
<dbReference type="InterPro" id="IPR001584">
    <property type="entry name" value="Integrase_cat-core"/>
</dbReference>
<organism evidence="3 4">
    <name type="scientific">Meganyctiphanes norvegica</name>
    <name type="common">Northern krill</name>
    <name type="synonym">Thysanopoda norvegica</name>
    <dbReference type="NCBI Taxonomy" id="48144"/>
    <lineage>
        <taxon>Eukaryota</taxon>
        <taxon>Metazoa</taxon>
        <taxon>Ecdysozoa</taxon>
        <taxon>Arthropoda</taxon>
        <taxon>Crustacea</taxon>
        <taxon>Multicrustacea</taxon>
        <taxon>Malacostraca</taxon>
        <taxon>Eumalacostraca</taxon>
        <taxon>Eucarida</taxon>
        <taxon>Euphausiacea</taxon>
        <taxon>Euphausiidae</taxon>
        <taxon>Meganyctiphanes</taxon>
    </lineage>
</organism>
<feature type="non-terminal residue" evidence="3">
    <location>
        <position position="165"/>
    </location>
</feature>
<evidence type="ECO:0000259" key="2">
    <source>
        <dbReference type="PROSITE" id="PS50994"/>
    </source>
</evidence>
<dbReference type="Gene3D" id="3.30.420.10">
    <property type="entry name" value="Ribonuclease H-like superfamily/Ribonuclease H"/>
    <property type="match status" value="1"/>
</dbReference>
<dbReference type="PANTHER" id="PTHR37984">
    <property type="entry name" value="PROTEIN CBG26694"/>
    <property type="match status" value="1"/>
</dbReference>
<evidence type="ECO:0000313" key="3">
    <source>
        <dbReference type="EMBL" id="CAL4259218.1"/>
    </source>
</evidence>
<dbReference type="EMBL" id="CAXKWB010204761">
    <property type="protein sequence ID" value="CAL4259218.1"/>
    <property type="molecule type" value="Genomic_DNA"/>
</dbReference>
<keyword evidence="4" id="KW-1185">Reference proteome</keyword>
<dbReference type="InterPro" id="IPR012337">
    <property type="entry name" value="RNaseH-like_sf"/>
</dbReference>
<dbReference type="Proteomes" id="UP001497623">
    <property type="component" value="Unassembled WGS sequence"/>
</dbReference>